<dbReference type="InterPro" id="IPR035940">
    <property type="entry name" value="CAP_sf"/>
</dbReference>
<feature type="signal peptide" evidence="2">
    <location>
        <begin position="1"/>
        <end position="20"/>
    </location>
</feature>
<feature type="chain" id="PRO_5029538991" evidence="2">
    <location>
        <begin position="21"/>
        <end position="171"/>
    </location>
</feature>
<reference evidence="4 5" key="1">
    <citation type="submission" date="2019-12" db="EMBL/GenBank/DDBJ databases">
        <title>Chitinophaga sp. strain ysch24 (GDMCC 1.1355), whole genome shotgun sequence.</title>
        <authorList>
            <person name="Zhang X."/>
        </authorList>
    </citation>
    <scope>NUCLEOTIDE SEQUENCE [LARGE SCALE GENOMIC DNA]</scope>
    <source>
        <strain evidence="5">ysch24</strain>
    </source>
</reference>
<feature type="compositionally biased region" description="Polar residues" evidence="1">
    <location>
        <begin position="26"/>
        <end position="37"/>
    </location>
</feature>
<evidence type="ECO:0000313" key="5">
    <source>
        <dbReference type="Proteomes" id="UP000461730"/>
    </source>
</evidence>
<feature type="region of interest" description="Disordered" evidence="1">
    <location>
        <begin position="26"/>
        <end position="45"/>
    </location>
</feature>
<keyword evidence="5" id="KW-1185">Reference proteome</keyword>
<dbReference type="RefSeq" id="WP_157306112.1">
    <property type="nucleotide sequence ID" value="NZ_WRXN01000003.1"/>
</dbReference>
<dbReference type="InterPro" id="IPR014044">
    <property type="entry name" value="CAP_dom"/>
</dbReference>
<feature type="domain" description="SCP" evidence="3">
    <location>
        <begin position="55"/>
        <end position="165"/>
    </location>
</feature>
<dbReference type="AlphaFoldDB" id="A0A7K1U2Y4"/>
<dbReference type="PANTHER" id="PTHR31157:SF1">
    <property type="entry name" value="SCP DOMAIN-CONTAINING PROTEIN"/>
    <property type="match status" value="1"/>
</dbReference>
<protein>
    <submittedName>
        <fullName evidence="4">CAP domain-containing protein</fullName>
    </submittedName>
</protein>
<proteinExistence type="predicted"/>
<evidence type="ECO:0000313" key="4">
    <source>
        <dbReference type="EMBL" id="MVT08701.1"/>
    </source>
</evidence>
<name>A0A7K1U2Y4_9BACT</name>
<dbReference type="Proteomes" id="UP000461730">
    <property type="component" value="Unassembled WGS sequence"/>
</dbReference>
<keyword evidence="2" id="KW-0732">Signal</keyword>
<gene>
    <name evidence="4" type="ORF">GO493_10545</name>
</gene>
<dbReference type="PANTHER" id="PTHR31157">
    <property type="entry name" value="SCP DOMAIN-CONTAINING PROTEIN"/>
    <property type="match status" value="1"/>
</dbReference>
<dbReference type="EMBL" id="WRXN01000003">
    <property type="protein sequence ID" value="MVT08701.1"/>
    <property type="molecule type" value="Genomic_DNA"/>
</dbReference>
<evidence type="ECO:0000259" key="3">
    <source>
        <dbReference type="Pfam" id="PF00188"/>
    </source>
</evidence>
<sequence>MTRKLTLLVFSTFLTFHLFACHRSTVPSDSTSAAHTTSIRDEDGDGESQLVKDILYYTNQFRAKHGLAPLKLESYCCMLAAKHSKNMATGRTGFGHEDMEIRMDAASMKLGGVKAAAENVAYGTLDAKGVVDGWIKSPGHRKNMLGDYNLIGIGTADKGRITFFTQFFVKK</sequence>
<dbReference type="CDD" id="cd05379">
    <property type="entry name" value="CAP_bacterial"/>
    <property type="match status" value="1"/>
</dbReference>
<comment type="caution">
    <text evidence="4">The sequence shown here is derived from an EMBL/GenBank/DDBJ whole genome shotgun (WGS) entry which is preliminary data.</text>
</comment>
<organism evidence="4 5">
    <name type="scientific">Chitinophaga tropicalis</name>
    <dbReference type="NCBI Taxonomy" id="2683588"/>
    <lineage>
        <taxon>Bacteria</taxon>
        <taxon>Pseudomonadati</taxon>
        <taxon>Bacteroidota</taxon>
        <taxon>Chitinophagia</taxon>
        <taxon>Chitinophagales</taxon>
        <taxon>Chitinophagaceae</taxon>
        <taxon>Chitinophaga</taxon>
    </lineage>
</organism>
<evidence type="ECO:0000256" key="1">
    <source>
        <dbReference type="SAM" id="MobiDB-lite"/>
    </source>
</evidence>
<accession>A0A7K1U2Y4</accession>
<dbReference type="SUPFAM" id="SSF55797">
    <property type="entry name" value="PR-1-like"/>
    <property type="match status" value="1"/>
</dbReference>
<dbReference type="Gene3D" id="3.40.33.10">
    <property type="entry name" value="CAP"/>
    <property type="match status" value="1"/>
</dbReference>
<evidence type="ECO:0000256" key="2">
    <source>
        <dbReference type="SAM" id="SignalP"/>
    </source>
</evidence>
<dbReference type="Pfam" id="PF00188">
    <property type="entry name" value="CAP"/>
    <property type="match status" value="1"/>
</dbReference>